<dbReference type="EMBL" id="CAJVPQ010006139">
    <property type="protein sequence ID" value="CAG8681222.1"/>
    <property type="molecule type" value="Genomic_DNA"/>
</dbReference>
<name>A0A9N9EKZ9_9GLOM</name>
<comment type="similarity">
    <text evidence="1">Belongs to the sel-1 family.</text>
</comment>
<sequence length="164" mass="19463">MLQDETNNPTFAFIDSDWFDSDEEEEDPICKTFRPLISLEEGIKAHNEKKYEIAWECFKNQSEIDNPKAKYWKAHYLYNEINVSKDVDEAIKLYKEAADEDVTEASFQYAMCILHHHGNNFNRQDYERYLRKAADRKHINAQFHLAEFYIHGNFGIEKNLEEGT</sequence>
<organism evidence="2 3">
    <name type="scientific">Funneliformis caledonium</name>
    <dbReference type="NCBI Taxonomy" id="1117310"/>
    <lineage>
        <taxon>Eukaryota</taxon>
        <taxon>Fungi</taxon>
        <taxon>Fungi incertae sedis</taxon>
        <taxon>Mucoromycota</taxon>
        <taxon>Glomeromycotina</taxon>
        <taxon>Glomeromycetes</taxon>
        <taxon>Glomerales</taxon>
        <taxon>Glomeraceae</taxon>
        <taxon>Funneliformis</taxon>
    </lineage>
</organism>
<evidence type="ECO:0000256" key="1">
    <source>
        <dbReference type="ARBA" id="ARBA00038101"/>
    </source>
</evidence>
<accession>A0A9N9EKZ9</accession>
<dbReference type="Proteomes" id="UP000789570">
    <property type="component" value="Unassembled WGS sequence"/>
</dbReference>
<dbReference type="SUPFAM" id="SSF81901">
    <property type="entry name" value="HCP-like"/>
    <property type="match status" value="1"/>
</dbReference>
<dbReference type="InterPro" id="IPR011990">
    <property type="entry name" value="TPR-like_helical_dom_sf"/>
</dbReference>
<comment type="caution">
    <text evidence="2">The sequence shown here is derived from an EMBL/GenBank/DDBJ whole genome shotgun (WGS) entry which is preliminary data.</text>
</comment>
<dbReference type="InterPro" id="IPR050767">
    <property type="entry name" value="Sel1_AlgK"/>
</dbReference>
<dbReference type="Gene3D" id="1.25.40.10">
    <property type="entry name" value="Tetratricopeptide repeat domain"/>
    <property type="match status" value="1"/>
</dbReference>
<keyword evidence="3" id="KW-1185">Reference proteome</keyword>
<protein>
    <submittedName>
        <fullName evidence="2">10972_t:CDS:1</fullName>
    </submittedName>
</protein>
<gene>
    <name evidence="2" type="ORF">FCALED_LOCUS12515</name>
</gene>
<dbReference type="SMART" id="SM00671">
    <property type="entry name" value="SEL1"/>
    <property type="match status" value="2"/>
</dbReference>
<evidence type="ECO:0000313" key="2">
    <source>
        <dbReference type="EMBL" id="CAG8681222.1"/>
    </source>
</evidence>
<reference evidence="2" key="1">
    <citation type="submission" date="2021-06" db="EMBL/GenBank/DDBJ databases">
        <authorList>
            <person name="Kallberg Y."/>
            <person name="Tangrot J."/>
            <person name="Rosling A."/>
        </authorList>
    </citation>
    <scope>NUCLEOTIDE SEQUENCE</scope>
    <source>
        <strain evidence="2">UK204</strain>
    </source>
</reference>
<dbReference type="InterPro" id="IPR006597">
    <property type="entry name" value="Sel1-like"/>
</dbReference>
<dbReference type="PANTHER" id="PTHR11102:SF160">
    <property type="entry name" value="ERAD-ASSOCIATED E3 UBIQUITIN-PROTEIN LIGASE COMPONENT HRD3"/>
    <property type="match status" value="1"/>
</dbReference>
<dbReference type="OrthoDB" id="2425612at2759"/>
<proteinExistence type="inferred from homology"/>
<dbReference type="AlphaFoldDB" id="A0A9N9EKZ9"/>
<dbReference type="PANTHER" id="PTHR11102">
    <property type="entry name" value="SEL-1-LIKE PROTEIN"/>
    <property type="match status" value="1"/>
</dbReference>
<evidence type="ECO:0000313" key="3">
    <source>
        <dbReference type="Proteomes" id="UP000789570"/>
    </source>
</evidence>